<feature type="domain" description="CUB" evidence="4">
    <location>
        <begin position="243"/>
        <end position="362"/>
    </location>
</feature>
<evidence type="ECO:0000256" key="3">
    <source>
        <dbReference type="SAM" id="SignalP"/>
    </source>
</evidence>
<feature type="signal peptide" evidence="3">
    <location>
        <begin position="1"/>
        <end position="30"/>
    </location>
</feature>
<proteinExistence type="predicted"/>
<feature type="domain" description="CUB" evidence="4">
    <location>
        <begin position="681"/>
        <end position="816"/>
    </location>
</feature>
<dbReference type="InterPro" id="IPR053207">
    <property type="entry name" value="Non-NMDA_GluR_Accessory"/>
</dbReference>
<dbReference type="PANTHER" id="PTHR47537">
    <property type="entry name" value="CUBILIN"/>
    <property type="match status" value="1"/>
</dbReference>
<dbReference type="InterPro" id="IPR035914">
    <property type="entry name" value="Sperma_CUB_dom_sf"/>
</dbReference>
<feature type="domain" description="CUB" evidence="4">
    <location>
        <begin position="98"/>
        <end position="220"/>
    </location>
</feature>
<evidence type="ECO:0000256" key="2">
    <source>
        <dbReference type="PROSITE-ProRule" id="PRU00059"/>
    </source>
</evidence>
<dbReference type="EnsemblMetazoa" id="XM_029488085.1">
    <property type="protein sequence ID" value="XP_029343945.1"/>
    <property type="gene ID" value="LOC100572104"/>
</dbReference>
<dbReference type="SMART" id="SM00042">
    <property type="entry name" value="CUB"/>
    <property type="match status" value="1"/>
</dbReference>
<dbReference type="Proteomes" id="UP000007819">
    <property type="component" value="Chromosome A1"/>
</dbReference>
<evidence type="ECO:0000313" key="6">
    <source>
        <dbReference type="Proteomes" id="UP000007819"/>
    </source>
</evidence>
<dbReference type="InterPro" id="IPR000859">
    <property type="entry name" value="CUB_dom"/>
</dbReference>
<keyword evidence="6" id="KW-1185">Reference proteome</keyword>
<keyword evidence="3" id="KW-0732">Signal</keyword>
<protein>
    <recommendedName>
        <fullName evidence="4">CUB domain-containing protein</fullName>
    </recommendedName>
</protein>
<reference evidence="6" key="1">
    <citation type="submission" date="2010-06" db="EMBL/GenBank/DDBJ databases">
        <authorList>
            <person name="Jiang H."/>
            <person name="Abraham K."/>
            <person name="Ali S."/>
            <person name="Alsbrooks S.L."/>
            <person name="Anim B.N."/>
            <person name="Anosike U.S."/>
            <person name="Attaway T."/>
            <person name="Bandaranaike D.P."/>
            <person name="Battles P.K."/>
            <person name="Bell S.N."/>
            <person name="Bell A.V."/>
            <person name="Beltran B."/>
            <person name="Bickham C."/>
            <person name="Bustamante Y."/>
            <person name="Caleb T."/>
            <person name="Canada A."/>
            <person name="Cardenas V."/>
            <person name="Carter K."/>
            <person name="Chacko J."/>
            <person name="Chandrabose M.N."/>
            <person name="Chavez D."/>
            <person name="Chavez A."/>
            <person name="Chen L."/>
            <person name="Chu H.-S."/>
            <person name="Claassen K.J."/>
            <person name="Cockrell R."/>
            <person name="Collins M."/>
            <person name="Cooper J.A."/>
            <person name="Cree A."/>
            <person name="Curry S.M."/>
            <person name="Da Y."/>
            <person name="Dao M.D."/>
            <person name="Das B."/>
            <person name="Davila M.-L."/>
            <person name="Davy-Carroll L."/>
            <person name="Denson S."/>
            <person name="Dinh H."/>
            <person name="Ebong V.E."/>
            <person name="Edwards J.R."/>
            <person name="Egan A."/>
            <person name="El-Daye J."/>
            <person name="Escobedo L."/>
            <person name="Fernandez S."/>
            <person name="Fernando P.R."/>
            <person name="Flagg N."/>
            <person name="Forbes L.D."/>
            <person name="Fowler R.G."/>
            <person name="Fu Q."/>
            <person name="Gabisi R.A."/>
            <person name="Ganer J."/>
            <person name="Garbino Pronczuk A."/>
            <person name="Garcia R.M."/>
            <person name="Garner T."/>
            <person name="Garrett T.E."/>
            <person name="Gonzalez D.A."/>
            <person name="Hamid H."/>
            <person name="Hawkins E.S."/>
            <person name="Hirani K."/>
            <person name="Hogues M.E."/>
            <person name="Hollins B."/>
            <person name="Hsiao C.-H."/>
            <person name="Jabil R."/>
            <person name="James M.L."/>
            <person name="Jhangiani S.N."/>
            <person name="Johnson B."/>
            <person name="Johnson Q."/>
            <person name="Joshi V."/>
            <person name="Kalu J.B."/>
            <person name="Kam C."/>
            <person name="Kashfia A."/>
            <person name="Keebler J."/>
            <person name="Kisamo H."/>
            <person name="Kovar C.L."/>
            <person name="Lago L.A."/>
            <person name="Lai C.-Y."/>
            <person name="Laidlaw J."/>
            <person name="Lara F."/>
            <person name="Le T.-K."/>
            <person name="Lee S.L."/>
            <person name="Legall F.H."/>
            <person name="Lemon S.J."/>
            <person name="Lewis L.R."/>
            <person name="Li B."/>
            <person name="Liu Y."/>
            <person name="Liu Y.-S."/>
            <person name="Lopez J."/>
            <person name="Lozado R.J."/>
            <person name="Lu J."/>
            <person name="Madu R.C."/>
            <person name="Maheshwari M."/>
            <person name="Maheshwari R."/>
            <person name="Malloy K."/>
            <person name="Martinez E."/>
            <person name="Mathew T."/>
            <person name="Mercado I.C."/>
            <person name="Mercado C."/>
            <person name="Meyer B."/>
            <person name="Montgomery K."/>
            <person name="Morgan M.B."/>
            <person name="Munidasa M."/>
            <person name="Nazareth L.V."/>
            <person name="Nelson J."/>
            <person name="Ng B.M."/>
            <person name="Nguyen N.B."/>
            <person name="Nguyen P.Q."/>
            <person name="Nguyen T."/>
            <person name="Obregon M."/>
            <person name="Okwuonu G.O."/>
            <person name="Onwere C.G."/>
            <person name="Orozco G."/>
            <person name="Parra A."/>
            <person name="Patel S."/>
            <person name="Patil S."/>
            <person name="Perez A."/>
            <person name="Perez Y."/>
            <person name="Pham C."/>
            <person name="Primus E.L."/>
            <person name="Pu L.-L."/>
            <person name="Puazo M."/>
            <person name="Qin X."/>
            <person name="Quiroz J.B."/>
            <person name="Reese J."/>
            <person name="Richards S."/>
            <person name="Rives C.M."/>
            <person name="Robberts R."/>
            <person name="Ruiz S.J."/>
            <person name="Ruiz M.J."/>
            <person name="Santibanez J."/>
            <person name="Schneider B.W."/>
            <person name="Sisson I."/>
            <person name="Smith M."/>
            <person name="Sodergren E."/>
            <person name="Song X.-Z."/>
            <person name="Song B.B."/>
            <person name="Summersgill H."/>
            <person name="Thelus R."/>
            <person name="Thornton R.D."/>
            <person name="Trejos Z.Y."/>
            <person name="Usmani K."/>
            <person name="Vattathil S."/>
            <person name="Villasana D."/>
            <person name="Walker D.L."/>
            <person name="Wang S."/>
            <person name="Wang K."/>
            <person name="White C.S."/>
            <person name="Williams A.C."/>
            <person name="Williamson J."/>
            <person name="Wilson K."/>
            <person name="Woghiren I.O."/>
            <person name="Woodworth J.R."/>
            <person name="Worley K.C."/>
            <person name="Wright R.A."/>
            <person name="Wu W."/>
            <person name="Young L."/>
            <person name="Zhang L."/>
            <person name="Zhang J."/>
            <person name="Zhu Y."/>
            <person name="Muzny D.M."/>
            <person name="Weinstock G."/>
            <person name="Gibbs R.A."/>
        </authorList>
    </citation>
    <scope>NUCLEOTIDE SEQUENCE [LARGE SCALE GENOMIC DNA]</scope>
    <source>
        <strain evidence="6">LSR1</strain>
    </source>
</reference>
<keyword evidence="1" id="KW-1015">Disulfide bond</keyword>
<organism evidence="5 6">
    <name type="scientific">Acyrthosiphon pisum</name>
    <name type="common">Pea aphid</name>
    <dbReference type="NCBI Taxonomy" id="7029"/>
    <lineage>
        <taxon>Eukaryota</taxon>
        <taxon>Metazoa</taxon>
        <taxon>Ecdysozoa</taxon>
        <taxon>Arthropoda</taxon>
        <taxon>Hexapoda</taxon>
        <taxon>Insecta</taxon>
        <taxon>Pterygota</taxon>
        <taxon>Neoptera</taxon>
        <taxon>Paraneoptera</taxon>
        <taxon>Hemiptera</taxon>
        <taxon>Sternorrhyncha</taxon>
        <taxon>Aphidomorpha</taxon>
        <taxon>Aphidoidea</taxon>
        <taxon>Aphididae</taxon>
        <taxon>Macrosiphini</taxon>
        <taxon>Acyrthosiphon</taxon>
    </lineage>
</organism>
<dbReference type="AlphaFoldDB" id="A0A8R2JQA8"/>
<dbReference type="CDD" id="cd00041">
    <property type="entry name" value="CUB"/>
    <property type="match status" value="1"/>
</dbReference>
<dbReference type="Gene3D" id="2.60.120.290">
    <property type="entry name" value="Spermadhesin, CUB domain"/>
    <property type="match status" value="2"/>
</dbReference>
<dbReference type="RefSeq" id="XP_029343945.1">
    <property type="nucleotide sequence ID" value="XM_029488085.1"/>
</dbReference>
<dbReference type="SUPFAM" id="SSF49854">
    <property type="entry name" value="Spermadhesin, CUB domain"/>
    <property type="match status" value="2"/>
</dbReference>
<evidence type="ECO:0000313" key="5">
    <source>
        <dbReference type="EnsemblMetazoa" id="XP_029343945.1"/>
    </source>
</evidence>
<dbReference type="KEGG" id="api:100572104"/>
<evidence type="ECO:0000256" key="1">
    <source>
        <dbReference type="ARBA" id="ARBA00023157"/>
    </source>
</evidence>
<accession>A0A8R2JQA8</accession>
<sequence>MPPSPLLLMVLAILPPLLVLLFCNAAAVSSQLAWTQIYVGSNSQVDLWTQESQGCRCNHDLLRQDCACCVPQGGCQCGALALNRCAQCGLEQHCTNMCNVTIKADMLLARSNSTFGQIKSPALSGPNHCWYTLDPGYDRRVELQVYRLVNAGHFNGSSCVSGYLELLDSFGQGSGPRICGQDERLSPPVVMFADRESAVLNFRIEEATSRSQFLAYFSFTSLTNVHGLAFRPKGGRRIEHTVCDWLYQDFSCNKDSCTLASPGFPGIYGTNLYCKYHITTSSVHTKVRLQFLTLSLPLNHCGAHYISVYQGPTSNSPLLTTICDKSAKDHTFPGPNVLLEFRAGASIPPYDYTGFVATIEFIDDESTQPASTAATLEASPYPAVAVQRNLRNDQSCELTIKSADIKSGHFDLRGMQNWKTNCTIRFEGREPEIVHISLFNYVLKASSCQSFIEIYDGPDIRSKDKTKRLCSPVENHARDTNGMFRERQMFVSSGNHMTLLVRRLMANNQDEETEYLDGAYSFFNVLERGTLQPDTLCDVNYNGRSSSSRGKLKHPGTEQIFWNVEGQLRCSQNLIPATNQSISIKVISLNKMSSNLCYTECGDGGCRCVKNASSVVDQLYVISTNDDILSCICGDFQAEWLPVTVKSWSPIKLVYSVSKYSWANKGFEYSAEYSFKDDMVCGYRVINQHTGILESPIMIRESPLNFYYHQDCTWLLDSNVERHLTIEIGSSQSRPCSAWNISIHEYSERSDDKAGPILYTFCSREKNSTNTLPWQTNIVVIKLRAMTQTPPQYYIKWRSDVDRARLSGSTAHTAAASAGSLKLANDWTILLFTIIFLYVKQMKNS</sequence>
<comment type="caution">
    <text evidence="2">Lacks conserved residue(s) required for the propagation of feature annotation.</text>
</comment>
<dbReference type="Pfam" id="PF00431">
    <property type="entry name" value="CUB"/>
    <property type="match status" value="1"/>
</dbReference>
<dbReference type="GO" id="GO:0005886">
    <property type="term" value="C:plasma membrane"/>
    <property type="evidence" value="ECO:0007669"/>
    <property type="project" value="TreeGrafter"/>
</dbReference>
<name>A0A8R2JQA8_ACYPI</name>
<reference evidence="5" key="2">
    <citation type="submission" date="2022-06" db="UniProtKB">
        <authorList>
            <consortium name="EnsemblMetazoa"/>
        </authorList>
    </citation>
    <scope>IDENTIFICATION</scope>
</reference>
<dbReference type="OrthoDB" id="10063988at2759"/>
<feature type="chain" id="PRO_5035749528" description="CUB domain-containing protein" evidence="3">
    <location>
        <begin position="31"/>
        <end position="845"/>
    </location>
</feature>
<dbReference type="PANTHER" id="PTHR47537:SF3">
    <property type="entry name" value="CUB DOMAIN-CONTAINING PROTEIN"/>
    <property type="match status" value="1"/>
</dbReference>
<evidence type="ECO:0000259" key="4">
    <source>
        <dbReference type="PROSITE" id="PS01180"/>
    </source>
</evidence>
<dbReference type="PROSITE" id="PS01180">
    <property type="entry name" value="CUB"/>
    <property type="match status" value="3"/>
</dbReference>
<dbReference type="GeneID" id="100572104"/>